<keyword evidence="4" id="KW-1185">Reference proteome</keyword>
<dbReference type="EC" id="2.4.1.291" evidence="3"/>
<feature type="domain" description="Glycosyl transferase family 1" evidence="1">
    <location>
        <begin position="218"/>
        <end position="370"/>
    </location>
</feature>
<organism evidence="3 4">
    <name type="scientific">Stieleria neptunia</name>
    <dbReference type="NCBI Taxonomy" id="2527979"/>
    <lineage>
        <taxon>Bacteria</taxon>
        <taxon>Pseudomonadati</taxon>
        <taxon>Planctomycetota</taxon>
        <taxon>Planctomycetia</taxon>
        <taxon>Pirellulales</taxon>
        <taxon>Pirellulaceae</taxon>
        <taxon>Stieleria</taxon>
    </lineage>
</organism>
<dbReference type="KEGG" id="snep:Enr13x_21450"/>
<dbReference type="Proteomes" id="UP000319004">
    <property type="component" value="Chromosome"/>
</dbReference>
<dbReference type="SUPFAM" id="SSF53756">
    <property type="entry name" value="UDP-Glycosyltransferase/glycogen phosphorylase"/>
    <property type="match status" value="1"/>
</dbReference>
<protein>
    <submittedName>
        <fullName evidence="3">4-alpha-N-acetylgalactosaminyltransferase</fullName>
        <ecNumber evidence="3">2.4.1.291</ecNumber>
    </submittedName>
</protein>
<evidence type="ECO:0000259" key="2">
    <source>
        <dbReference type="Pfam" id="PF13439"/>
    </source>
</evidence>
<dbReference type="PANTHER" id="PTHR12526">
    <property type="entry name" value="GLYCOSYLTRANSFERASE"/>
    <property type="match status" value="1"/>
</dbReference>
<dbReference type="OrthoDB" id="9813638at2"/>
<dbReference type="InterPro" id="IPR028098">
    <property type="entry name" value="Glyco_trans_4-like_N"/>
</dbReference>
<evidence type="ECO:0000313" key="3">
    <source>
        <dbReference type="EMBL" id="QDV42300.1"/>
    </source>
</evidence>
<evidence type="ECO:0000259" key="1">
    <source>
        <dbReference type="Pfam" id="PF00534"/>
    </source>
</evidence>
<keyword evidence="3" id="KW-0328">Glycosyltransferase</keyword>
<dbReference type="GO" id="GO:0016757">
    <property type="term" value="F:glycosyltransferase activity"/>
    <property type="evidence" value="ECO:0007669"/>
    <property type="project" value="UniProtKB-KW"/>
</dbReference>
<accession>A0A518HNA1</accession>
<dbReference type="Gene3D" id="3.40.50.2000">
    <property type="entry name" value="Glycogen Phosphorylase B"/>
    <property type="match status" value="2"/>
</dbReference>
<dbReference type="PANTHER" id="PTHR12526:SF630">
    <property type="entry name" value="GLYCOSYLTRANSFERASE"/>
    <property type="match status" value="1"/>
</dbReference>
<dbReference type="AlphaFoldDB" id="A0A518HNA1"/>
<keyword evidence="3" id="KW-0808">Transferase</keyword>
<dbReference type="InterPro" id="IPR001296">
    <property type="entry name" value="Glyco_trans_1"/>
</dbReference>
<evidence type="ECO:0000313" key="4">
    <source>
        <dbReference type="Proteomes" id="UP000319004"/>
    </source>
</evidence>
<gene>
    <name evidence="3" type="primary">pglJ_2</name>
    <name evidence="3" type="ORF">Enr13x_21450</name>
</gene>
<name>A0A518HNA1_9BACT</name>
<dbReference type="CDD" id="cd03811">
    <property type="entry name" value="GT4_GT28_WabH-like"/>
    <property type="match status" value="1"/>
</dbReference>
<feature type="domain" description="Glycosyltransferase subfamily 4-like N-terminal" evidence="2">
    <location>
        <begin position="36"/>
        <end position="201"/>
    </location>
</feature>
<sequence length="419" mass="45400">MNVSRNPLGSTICTPMVVRTVSRKNILFFTSRLGGGGAEMHLLRIVNSLDRERFDVSLVVARGGGSYESMLRPDVTLHQIFPPGKKSSTLAMLQSTKALKEMIRETRPCAVLPVMGHACASMAKAVDCFTGRDRPKLICVIQNNLSAQIKQLPLPLKMAQFGIKRAYRQSDQIIALSTGVAEDLCESIPACRGKVAVIHNAAFDEAMIERSHQVVEGPEVEGPLLVACGRLTKQKGFPVLLDAFKMVRQESNATLWILGKGQDEATLKAQASKLGIGSAVKFLGFQENPFCFFRRADIFVLSSLWEGFGNVLVEAMACGTAIVSTDCPFGPAEILDNGRYGKLVPARDASALAGALIELLLDSDQRNRLATLGMERAHQFSSPLIAEEYGRLIDETIDGSIRSLSKGPLLTTSECSGSV</sequence>
<proteinExistence type="predicted"/>
<dbReference type="EMBL" id="CP037423">
    <property type="protein sequence ID" value="QDV42300.1"/>
    <property type="molecule type" value="Genomic_DNA"/>
</dbReference>
<reference evidence="3 4" key="1">
    <citation type="submission" date="2019-03" db="EMBL/GenBank/DDBJ databases">
        <title>Deep-cultivation of Planctomycetes and their phenomic and genomic characterization uncovers novel biology.</title>
        <authorList>
            <person name="Wiegand S."/>
            <person name="Jogler M."/>
            <person name="Boedeker C."/>
            <person name="Pinto D."/>
            <person name="Vollmers J."/>
            <person name="Rivas-Marin E."/>
            <person name="Kohn T."/>
            <person name="Peeters S.H."/>
            <person name="Heuer A."/>
            <person name="Rast P."/>
            <person name="Oberbeckmann S."/>
            <person name="Bunk B."/>
            <person name="Jeske O."/>
            <person name="Meyerdierks A."/>
            <person name="Storesund J.E."/>
            <person name="Kallscheuer N."/>
            <person name="Luecker S."/>
            <person name="Lage O.M."/>
            <person name="Pohl T."/>
            <person name="Merkel B.J."/>
            <person name="Hornburger P."/>
            <person name="Mueller R.-W."/>
            <person name="Bruemmer F."/>
            <person name="Labrenz M."/>
            <person name="Spormann A.M."/>
            <person name="Op den Camp H."/>
            <person name="Overmann J."/>
            <person name="Amann R."/>
            <person name="Jetten M.S.M."/>
            <person name="Mascher T."/>
            <person name="Medema M.H."/>
            <person name="Devos D.P."/>
            <person name="Kaster A.-K."/>
            <person name="Ovreas L."/>
            <person name="Rohde M."/>
            <person name="Galperin M.Y."/>
            <person name="Jogler C."/>
        </authorList>
    </citation>
    <scope>NUCLEOTIDE SEQUENCE [LARGE SCALE GENOMIC DNA]</scope>
    <source>
        <strain evidence="3 4">Enr13</strain>
    </source>
</reference>
<dbReference type="Pfam" id="PF00534">
    <property type="entry name" value="Glycos_transf_1"/>
    <property type="match status" value="1"/>
</dbReference>
<dbReference type="Pfam" id="PF13439">
    <property type="entry name" value="Glyco_transf_4"/>
    <property type="match status" value="1"/>
</dbReference>